<dbReference type="AlphaFoldDB" id="A0A365XZR7"/>
<accession>A0A365XZR7</accession>
<keyword evidence="1" id="KW-0805">Transcription regulation</keyword>
<dbReference type="SMART" id="SM00342">
    <property type="entry name" value="HTH_ARAC"/>
    <property type="match status" value="1"/>
</dbReference>
<dbReference type="Pfam" id="PF20240">
    <property type="entry name" value="DUF6597"/>
    <property type="match status" value="1"/>
</dbReference>
<gene>
    <name evidence="5" type="ORF">DF182_04390</name>
</gene>
<dbReference type="EMBL" id="QFFJ01000001">
    <property type="protein sequence ID" value="RBL91847.1"/>
    <property type="molecule type" value="Genomic_DNA"/>
</dbReference>
<dbReference type="InterPro" id="IPR018060">
    <property type="entry name" value="HTH_AraC"/>
</dbReference>
<dbReference type="Pfam" id="PF12833">
    <property type="entry name" value="HTH_18"/>
    <property type="match status" value="1"/>
</dbReference>
<sequence length="244" mass="27537">MYQQFKPHPLLREYIDAYWAVTNTSGAVAHSRILPDGCVDIICNLGAAVTNNAGEGPRMLASEKAYLIGTMTRYTDSCPPAEARMIGIRFKPAAFASFFRFPLQELADNCVEFGQELVELLLCAGHDFVPVLDKYFLLHNTRASREMLPVINSIQQHKGIIRISDLARAHYQTPRQLERNFLKHTGISPKAFANIVRYQAVHQHIRNSKPGTSLLQIAFEHGYYDHAHLTNDIRKYTGRVPSAL</sequence>
<dbReference type="Proteomes" id="UP000253410">
    <property type="component" value="Unassembled WGS sequence"/>
</dbReference>
<dbReference type="InterPro" id="IPR050204">
    <property type="entry name" value="AraC_XylS_family_regulators"/>
</dbReference>
<name>A0A365XZR7_9BACT</name>
<reference evidence="5 6" key="1">
    <citation type="submission" date="2018-05" db="EMBL/GenBank/DDBJ databases">
        <title>Chitinophaga sp. K3CV102501T nov., isolated from isolated from a monsoon evergreen broad-leaved forest soil.</title>
        <authorList>
            <person name="Lv Y."/>
        </authorList>
    </citation>
    <scope>NUCLEOTIDE SEQUENCE [LARGE SCALE GENOMIC DNA]</scope>
    <source>
        <strain evidence="5 6">GDMCC 1.1325</strain>
    </source>
</reference>
<proteinExistence type="predicted"/>
<dbReference type="PANTHER" id="PTHR46796">
    <property type="entry name" value="HTH-TYPE TRANSCRIPTIONAL ACTIVATOR RHAS-RELATED"/>
    <property type="match status" value="1"/>
</dbReference>
<dbReference type="GO" id="GO:0043565">
    <property type="term" value="F:sequence-specific DNA binding"/>
    <property type="evidence" value="ECO:0007669"/>
    <property type="project" value="InterPro"/>
</dbReference>
<organism evidence="5 6">
    <name type="scientific">Chitinophaga flava</name>
    <dbReference type="NCBI Taxonomy" id="2259036"/>
    <lineage>
        <taxon>Bacteria</taxon>
        <taxon>Pseudomonadati</taxon>
        <taxon>Bacteroidota</taxon>
        <taxon>Chitinophagia</taxon>
        <taxon>Chitinophagales</taxon>
        <taxon>Chitinophagaceae</taxon>
        <taxon>Chitinophaga</taxon>
    </lineage>
</organism>
<evidence type="ECO:0000256" key="2">
    <source>
        <dbReference type="ARBA" id="ARBA00023125"/>
    </source>
</evidence>
<evidence type="ECO:0000313" key="5">
    <source>
        <dbReference type="EMBL" id="RBL91847.1"/>
    </source>
</evidence>
<dbReference type="Gene3D" id="1.10.10.60">
    <property type="entry name" value="Homeodomain-like"/>
    <property type="match status" value="1"/>
</dbReference>
<feature type="domain" description="HTH araC/xylS-type" evidence="4">
    <location>
        <begin position="145"/>
        <end position="244"/>
    </location>
</feature>
<dbReference type="OrthoDB" id="655946at2"/>
<keyword evidence="3" id="KW-0804">Transcription</keyword>
<keyword evidence="6" id="KW-1185">Reference proteome</keyword>
<evidence type="ECO:0000259" key="4">
    <source>
        <dbReference type="PROSITE" id="PS01124"/>
    </source>
</evidence>
<evidence type="ECO:0000313" key="6">
    <source>
        <dbReference type="Proteomes" id="UP000253410"/>
    </source>
</evidence>
<dbReference type="PANTHER" id="PTHR46796:SF13">
    <property type="entry name" value="HTH-TYPE TRANSCRIPTIONAL ACTIVATOR RHAS"/>
    <property type="match status" value="1"/>
</dbReference>
<protein>
    <recommendedName>
        <fullName evidence="4">HTH araC/xylS-type domain-containing protein</fullName>
    </recommendedName>
</protein>
<evidence type="ECO:0000256" key="1">
    <source>
        <dbReference type="ARBA" id="ARBA00023015"/>
    </source>
</evidence>
<dbReference type="InterPro" id="IPR046532">
    <property type="entry name" value="DUF6597"/>
</dbReference>
<evidence type="ECO:0000256" key="3">
    <source>
        <dbReference type="ARBA" id="ARBA00023163"/>
    </source>
</evidence>
<keyword evidence="2" id="KW-0238">DNA-binding</keyword>
<dbReference type="PROSITE" id="PS01124">
    <property type="entry name" value="HTH_ARAC_FAMILY_2"/>
    <property type="match status" value="1"/>
</dbReference>
<dbReference type="GO" id="GO:0003700">
    <property type="term" value="F:DNA-binding transcription factor activity"/>
    <property type="evidence" value="ECO:0007669"/>
    <property type="project" value="InterPro"/>
</dbReference>
<dbReference type="RefSeq" id="WP_113614450.1">
    <property type="nucleotide sequence ID" value="NZ_QFFJ01000001.1"/>
</dbReference>
<comment type="caution">
    <text evidence="5">The sequence shown here is derived from an EMBL/GenBank/DDBJ whole genome shotgun (WGS) entry which is preliminary data.</text>
</comment>